<feature type="domain" description="Endonuclease/exonuclease/phosphatase" evidence="2">
    <location>
        <begin position="2"/>
        <end position="137"/>
    </location>
</feature>
<dbReference type="Pfam" id="PF03372">
    <property type="entry name" value="Exo_endo_phos"/>
    <property type="match status" value="1"/>
</dbReference>
<dbReference type="CDD" id="cd09076">
    <property type="entry name" value="L1-EN"/>
    <property type="match status" value="1"/>
</dbReference>
<dbReference type="InterPro" id="IPR005135">
    <property type="entry name" value="Endo/exonuclease/phosphatase"/>
</dbReference>
<proteinExistence type="predicted"/>
<dbReference type="Gene3D" id="3.60.10.10">
    <property type="entry name" value="Endonuclease/exonuclease/phosphatase"/>
    <property type="match status" value="1"/>
</dbReference>
<dbReference type="GO" id="GO:0003824">
    <property type="term" value="F:catalytic activity"/>
    <property type="evidence" value="ECO:0007669"/>
    <property type="project" value="InterPro"/>
</dbReference>
<keyword evidence="1" id="KW-0175">Coiled coil</keyword>
<comment type="caution">
    <text evidence="3">The sequence shown here is derived from an EMBL/GenBank/DDBJ whole genome shotgun (WGS) entry which is preliminary data.</text>
</comment>
<evidence type="ECO:0000313" key="3">
    <source>
        <dbReference type="EMBL" id="KAK9731091.1"/>
    </source>
</evidence>
<dbReference type="EMBL" id="JASPKY010000138">
    <property type="protein sequence ID" value="KAK9731091.1"/>
    <property type="molecule type" value="Genomic_DNA"/>
</dbReference>
<evidence type="ECO:0000313" key="4">
    <source>
        <dbReference type="Proteomes" id="UP001458880"/>
    </source>
</evidence>
<dbReference type="Proteomes" id="UP001458880">
    <property type="component" value="Unassembled WGS sequence"/>
</dbReference>
<organism evidence="3 4">
    <name type="scientific">Popillia japonica</name>
    <name type="common">Japanese beetle</name>
    <dbReference type="NCBI Taxonomy" id="7064"/>
    <lineage>
        <taxon>Eukaryota</taxon>
        <taxon>Metazoa</taxon>
        <taxon>Ecdysozoa</taxon>
        <taxon>Arthropoda</taxon>
        <taxon>Hexapoda</taxon>
        <taxon>Insecta</taxon>
        <taxon>Pterygota</taxon>
        <taxon>Neoptera</taxon>
        <taxon>Endopterygota</taxon>
        <taxon>Coleoptera</taxon>
        <taxon>Polyphaga</taxon>
        <taxon>Scarabaeiformia</taxon>
        <taxon>Scarabaeidae</taxon>
        <taxon>Rutelinae</taxon>
        <taxon>Popillia</taxon>
    </lineage>
</organism>
<protein>
    <recommendedName>
        <fullName evidence="2">Endonuclease/exonuclease/phosphatase domain-containing protein</fullName>
    </recommendedName>
</protein>
<gene>
    <name evidence="3" type="ORF">QE152_g14022</name>
</gene>
<dbReference type="InterPro" id="IPR036691">
    <property type="entry name" value="Endo/exonu/phosph_ase_sf"/>
</dbReference>
<name>A0AAW1LBI7_POPJA</name>
<sequence>MEKYKTDIVALQETHLKESSIQEIDEYILFNSGSTRGYLGVGFIVNKELKQDIRNFEKISDRMCVLHIKKKTKCISIINIHGPSEDKEEEAKDIYYELLEKEIESIPRRNTLIVIGDANAKVGNEEIYQKITGGNSKHQQSNENGIRLITLAIEKDLKIMSTYFQRKEIHKCTWMIPGTMETNQIDHVLIQTEKSRLISNVRTYRGADTNSDHFLVGIKMKLPKTGISRKKKKYEIKYNIKELQDPEIAKKYRTEVEEIYKKHENRCNTVEKRWKYIEEAVLTATKRSVTEKKIPKKKKWWDKECDVEIGIKKNLRKKLLQNNSDQNKQQYQNQRRRMKKMLREKRRKYMDNQIKEMEAKYINKEIRNFYKDVKSIRKEYHTLALPRFFLEHHYDA</sequence>
<evidence type="ECO:0000259" key="2">
    <source>
        <dbReference type="Pfam" id="PF03372"/>
    </source>
</evidence>
<reference evidence="3 4" key="1">
    <citation type="journal article" date="2024" name="BMC Genomics">
        <title>De novo assembly and annotation of Popillia japonica's genome with initial clues to its potential as an invasive pest.</title>
        <authorList>
            <person name="Cucini C."/>
            <person name="Boschi S."/>
            <person name="Funari R."/>
            <person name="Cardaioli E."/>
            <person name="Iannotti N."/>
            <person name="Marturano G."/>
            <person name="Paoli F."/>
            <person name="Bruttini M."/>
            <person name="Carapelli A."/>
            <person name="Frati F."/>
            <person name="Nardi F."/>
        </authorList>
    </citation>
    <scope>NUCLEOTIDE SEQUENCE [LARGE SCALE GENOMIC DNA]</scope>
    <source>
        <strain evidence="3">DMR45628</strain>
    </source>
</reference>
<dbReference type="AlphaFoldDB" id="A0AAW1LBI7"/>
<keyword evidence="4" id="KW-1185">Reference proteome</keyword>
<evidence type="ECO:0000256" key="1">
    <source>
        <dbReference type="SAM" id="Coils"/>
    </source>
</evidence>
<dbReference type="SUPFAM" id="SSF56219">
    <property type="entry name" value="DNase I-like"/>
    <property type="match status" value="1"/>
</dbReference>
<accession>A0AAW1LBI7</accession>
<feature type="coiled-coil region" evidence="1">
    <location>
        <begin position="317"/>
        <end position="348"/>
    </location>
</feature>